<dbReference type="InterPro" id="IPR027473">
    <property type="entry name" value="L-asparaginase_C"/>
</dbReference>
<keyword evidence="6" id="KW-1185">Reference proteome</keyword>
<feature type="domain" description="L-asparaginase N-terminal" evidence="4">
    <location>
        <begin position="92"/>
        <end position="189"/>
    </location>
</feature>
<organism evidence="5 6">
    <name type="scientific">Sporidiobolus salmonicolor</name>
    <name type="common">Yeast-like fungus</name>
    <name type="synonym">Sporobolomyces salmonicolor</name>
    <dbReference type="NCBI Taxonomy" id="5005"/>
    <lineage>
        <taxon>Eukaryota</taxon>
        <taxon>Fungi</taxon>
        <taxon>Dikarya</taxon>
        <taxon>Basidiomycota</taxon>
        <taxon>Pucciniomycotina</taxon>
        <taxon>Microbotryomycetes</taxon>
        <taxon>Sporidiobolales</taxon>
        <taxon>Sporidiobolaceae</taxon>
        <taxon>Sporobolomyces</taxon>
    </lineage>
</organism>
<evidence type="ECO:0000259" key="4">
    <source>
        <dbReference type="Pfam" id="PF00710"/>
    </source>
</evidence>
<dbReference type="InterPro" id="IPR036152">
    <property type="entry name" value="Asp/glu_Ase-like_sf"/>
</dbReference>
<dbReference type="InterPro" id="IPR002110">
    <property type="entry name" value="Ankyrin_rpt"/>
</dbReference>
<dbReference type="PROSITE" id="PS50088">
    <property type="entry name" value="ANK_REPEAT"/>
    <property type="match status" value="1"/>
</dbReference>
<feature type="repeat" description="ANK" evidence="2">
    <location>
        <begin position="402"/>
        <end position="434"/>
    </location>
</feature>
<evidence type="ECO:0000313" key="6">
    <source>
        <dbReference type="Proteomes" id="UP000243876"/>
    </source>
</evidence>
<evidence type="ECO:0000256" key="2">
    <source>
        <dbReference type="PROSITE-ProRule" id="PRU00023"/>
    </source>
</evidence>
<reference evidence="6" key="1">
    <citation type="submission" date="2015-02" db="EMBL/GenBank/DDBJ databases">
        <authorList>
            <person name="Gon?alves P."/>
        </authorList>
    </citation>
    <scope>NUCLEOTIDE SEQUENCE [LARGE SCALE GENOMIC DNA]</scope>
</reference>
<dbReference type="EMBL" id="CENE01000022">
    <property type="protein sequence ID" value="CEQ42191.1"/>
    <property type="molecule type" value="Genomic_DNA"/>
</dbReference>
<evidence type="ECO:0000256" key="1">
    <source>
        <dbReference type="ARBA" id="ARBA00012920"/>
    </source>
</evidence>
<dbReference type="PANTHER" id="PTHR11707:SF28">
    <property type="entry name" value="60 KDA LYSOPHOSPHOLIPASE"/>
    <property type="match status" value="1"/>
</dbReference>
<name>A0A0D6ER17_SPOSA</name>
<dbReference type="InterPro" id="IPR027474">
    <property type="entry name" value="L-asparaginase_N"/>
</dbReference>
<evidence type="ECO:0000313" key="5">
    <source>
        <dbReference type="EMBL" id="CEQ42191.1"/>
    </source>
</evidence>
<dbReference type="OrthoDB" id="542841at2759"/>
<dbReference type="Pfam" id="PF00710">
    <property type="entry name" value="Asparaginase"/>
    <property type="match status" value="1"/>
</dbReference>
<dbReference type="GO" id="GO:0004067">
    <property type="term" value="F:asparaginase activity"/>
    <property type="evidence" value="ECO:0007669"/>
    <property type="project" value="UniProtKB-EC"/>
</dbReference>
<keyword evidence="2" id="KW-0040">ANK repeat</keyword>
<dbReference type="Proteomes" id="UP000243876">
    <property type="component" value="Unassembled WGS sequence"/>
</dbReference>
<dbReference type="InterPro" id="IPR006034">
    <property type="entry name" value="Asparaginase/glutaminase-like"/>
</dbReference>
<dbReference type="Gene3D" id="1.25.40.20">
    <property type="entry name" value="Ankyrin repeat-containing domain"/>
    <property type="match status" value="1"/>
</dbReference>
<dbReference type="InterPro" id="IPR027475">
    <property type="entry name" value="Asparaginase/glutaminase_AS2"/>
</dbReference>
<dbReference type="AlphaFoldDB" id="A0A0D6ER17"/>
<dbReference type="GO" id="GO:0009066">
    <property type="term" value="P:aspartate family amino acid metabolic process"/>
    <property type="evidence" value="ECO:0007669"/>
    <property type="project" value="UniProtKB-ARBA"/>
</dbReference>
<dbReference type="PANTHER" id="PTHR11707">
    <property type="entry name" value="L-ASPARAGINASE"/>
    <property type="match status" value="1"/>
</dbReference>
<dbReference type="SMART" id="SM00870">
    <property type="entry name" value="Asparaginase"/>
    <property type="match status" value="1"/>
</dbReference>
<protein>
    <recommendedName>
        <fullName evidence="1">asparaginase</fullName>
        <ecNumber evidence="1">3.5.1.1</ecNumber>
    </recommendedName>
</protein>
<dbReference type="SUPFAM" id="SSF48403">
    <property type="entry name" value="Ankyrin repeat"/>
    <property type="match status" value="1"/>
</dbReference>
<dbReference type="Gene3D" id="3.40.50.40">
    <property type="match status" value="1"/>
</dbReference>
<dbReference type="PROSITE" id="PS50297">
    <property type="entry name" value="ANK_REP_REGION"/>
    <property type="match status" value="1"/>
</dbReference>
<gene>
    <name evidence="5" type="primary">SPOSA6832_03973</name>
</gene>
<dbReference type="InterPro" id="IPR037152">
    <property type="entry name" value="L-asparaginase_N_sf"/>
</dbReference>
<dbReference type="PROSITE" id="PS00917">
    <property type="entry name" value="ASN_GLN_ASE_2"/>
    <property type="match status" value="1"/>
</dbReference>
<dbReference type="SUPFAM" id="SSF53774">
    <property type="entry name" value="Glutaminase/Asparaginase"/>
    <property type="match status" value="1"/>
</dbReference>
<evidence type="ECO:0000256" key="3">
    <source>
        <dbReference type="PROSITE-ProRule" id="PRU10100"/>
    </source>
</evidence>
<dbReference type="EC" id="3.5.1.1" evidence="1"/>
<accession>A0A0D6ER17</accession>
<dbReference type="Gene3D" id="3.40.50.1170">
    <property type="entry name" value="L-asparaginase, N-terminal domain"/>
    <property type="match status" value="1"/>
</dbReference>
<dbReference type="Pfam" id="PF00023">
    <property type="entry name" value="Ank"/>
    <property type="match status" value="1"/>
</dbReference>
<dbReference type="PIRSF" id="PIRSF001220">
    <property type="entry name" value="L-ASNase_gatD"/>
    <property type="match status" value="1"/>
</dbReference>
<feature type="active site" evidence="3">
    <location>
        <position position="141"/>
    </location>
</feature>
<sequence length="515" mass="55052">MLKTEAGGYAPHPGFLASNLRSQSRFHDPTGESVFANSFSVGAFSQWSARSTSGTSTPTVLPTAVEGDPTAIRVHTSSGPLLLPSLVTPRTAQGKRIRYVVWEYEKLIDSSEVELSDWINLAQDIERNYHFFDGFVILHGTDTMAYSASAKTVIITGSQIPLCELFTDAIDNLLASLIIAGHYTLPEVGLMRTFPAPPSSSQTTCIEATARPNRLRKSFKPSRVRTRRRSPPWGSTSNVVFLLGSLPTLALQCALAKLAYLLSKPALTPAQVRKLITQPLRGELTPVSPVPTYSSPLDADGRLRTLFAQIIECSPSGQRDPVSPPHHSTFLPDTTAPPPVEVPSEFAAAWPSTLADEEAVQASVLPYLFGQAATRSDGLLGTLLQSHSSRLPSILNEPTSSSLQTPLHLAVLASQPRNVDLLLAHGASVHSRDSQAHSALFLAAKLGGAAGLEMVKSLRAAGAHLSELEVASGEVGLEVVRSEKAPDEQASAVWKEAAGEKGIERAKNVLASLLS</sequence>
<dbReference type="PIRSF" id="PIRSF500176">
    <property type="entry name" value="L_ASNase"/>
    <property type="match status" value="1"/>
</dbReference>
<proteinExistence type="predicted"/>
<dbReference type="InterPro" id="IPR036770">
    <property type="entry name" value="Ankyrin_rpt-contain_sf"/>
</dbReference>